<dbReference type="EMBL" id="JASBNA010000005">
    <property type="protein sequence ID" value="KAK7691566.1"/>
    <property type="molecule type" value="Genomic_DNA"/>
</dbReference>
<evidence type="ECO:0000313" key="4">
    <source>
        <dbReference type="Proteomes" id="UP001385951"/>
    </source>
</evidence>
<dbReference type="AlphaFoldDB" id="A0AAW0GDU8"/>
<feature type="transmembrane region" description="Helical" evidence="1">
    <location>
        <begin position="53"/>
        <end position="74"/>
    </location>
</feature>
<sequence length="81" mass="9477">MSSNAYFEFVSQDYINKYITTSAVVFLVYDIILNLVSEYHFIWRTQWGAVKSLYYFARYGALINLSISFIVHLIPAPSHKM</sequence>
<evidence type="ECO:0000313" key="3">
    <source>
        <dbReference type="EMBL" id="KAK7691566.1"/>
    </source>
</evidence>
<dbReference type="Pfam" id="PF20151">
    <property type="entry name" value="DUF6533"/>
    <property type="match status" value="1"/>
</dbReference>
<evidence type="ECO:0000259" key="2">
    <source>
        <dbReference type="Pfam" id="PF20151"/>
    </source>
</evidence>
<keyword evidence="1" id="KW-0472">Membrane</keyword>
<accession>A0AAW0GDU8</accession>
<dbReference type="Proteomes" id="UP001385951">
    <property type="component" value="Unassembled WGS sequence"/>
</dbReference>
<keyword evidence="4" id="KW-1185">Reference proteome</keyword>
<proteinExistence type="predicted"/>
<keyword evidence="1" id="KW-0812">Transmembrane</keyword>
<reference evidence="3 4" key="1">
    <citation type="submission" date="2022-09" db="EMBL/GenBank/DDBJ databases">
        <authorList>
            <person name="Palmer J.M."/>
        </authorList>
    </citation>
    <scope>NUCLEOTIDE SEQUENCE [LARGE SCALE GENOMIC DNA]</scope>
    <source>
        <strain evidence="3 4">DSM 7382</strain>
    </source>
</reference>
<comment type="caution">
    <text evidence="3">The sequence shown here is derived from an EMBL/GenBank/DDBJ whole genome shotgun (WGS) entry which is preliminary data.</text>
</comment>
<keyword evidence="1" id="KW-1133">Transmembrane helix</keyword>
<gene>
    <name evidence="3" type="ORF">QCA50_004965</name>
</gene>
<name>A0AAW0GDU8_9APHY</name>
<feature type="domain" description="DUF6533" evidence="2">
    <location>
        <begin position="18"/>
        <end position="63"/>
    </location>
</feature>
<evidence type="ECO:0000256" key="1">
    <source>
        <dbReference type="SAM" id="Phobius"/>
    </source>
</evidence>
<dbReference type="InterPro" id="IPR045340">
    <property type="entry name" value="DUF6533"/>
</dbReference>
<feature type="transmembrane region" description="Helical" evidence="1">
    <location>
        <begin position="20"/>
        <end position="41"/>
    </location>
</feature>
<protein>
    <recommendedName>
        <fullName evidence="2">DUF6533 domain-containing protein</fullName>
    </recommendedName>
</protein>
<organism evidence="3 4">
    <name type="scientific">Cerrena zonata</name>
    <dbReference type="NCBI Taxonomy" id="2478898"/>
    <lineage>
        <taxon>Eukaryota</taxon>
        <taxon>Fungi</taxon>
        <taxon>Dikarya</taxon>
        <taxon>Basidiomycota</taxon>
        <taxon>Agaricomycotina</taxon>
        <taxon>Agaricomycetes</taxon>
        <taxon>Polyporales</taxon>
        <taxon>Cerrenaceae</taxon>
        <taxon>Cerrena</taxon>
    </lineage>
</organism>